<feature type="transmembrane region" description="Helical" evidence="5">
    <location>
        <begin position="46"/>
        <end position="67"/>
    </location>
</feature>
<evidence type="ECO:0000256" key="3">
    <source>
        <dbReference type="ARBA" id="ARBA00022989"/>
    </source>
</evidence>
<dbReference type="RefSeq" id="WP_330928296.1">
    <property type="nucleotide sequence ID" value="NZ_CP119075.1"/>
</dbReference>
<dbReference type="GO" id="GO:0008137">
    <property type="term" value="F:NADH dehydrogenase (ubiquinone) activity"/>
    <property type="evidence" value="ECO:0007669"/>
    <property type="project" value="InterPro"/>
</dbReference>
<evidence type="ECO:0000256" key="5">
    <source>
        <dbReference type="HAMAP-Rule" id="MF_00445"/>
    </source>
</evidence>
<dbReference type="GO" id="GO:0005886">
    <property type="term" value="C:plasma membrane"/>
    <property type="evidence" value="ECO:0007669"/>
    <property type="project" value="UniProtKB-SubCell"/>
</dbReference>
<dbReference type="NCBIfam" id="TIGR01770">
    <property type="entry name" value="NDH_I_N"/>
    <property type="match status" value="1"/>
</dbReference>
<sequence>MSTELLQQAAASNQWSAIAPELMVGCLALLLLILEITLPKRLYNVIPSISIAGLLGIVGAFVINYGTAPIGAVTFNGLIKHTGLGQFMRLFFLLAAVGVSILGAVALRRQKMPKVEFFAITLVVAGAMMLLSQVNHFVMLFVALETVTVGFYILVSYTRTNPLSLEAGLKYLIMGALSSGILLFGIVLLYGVAGNPAFVGHTADSMNFDALRAFLYANPNNLLASIGIVLVISGVAFKIGAVPFQIWIPDVYQGAPTPVTAFLAVGSKAAGFALLLILVSVFGGYEGLVVKVLSVMAMVTIIFGNIAALTQHNVKRLIGLSGVSHAGYLMIGVIAATQVSFAVGAICFYLFAYMLGSFAVFGVMTHVSGDDDADQDLDHYSDLAKTHPFLGAVLGVGLGSLAGIPPLAGFMGKLLVFMAAFEAGLYPLLGVAIIGVMLSIYYYFGWIKAAFFPQWRPPVFEGDDPIPEPPRQPVSMAAGVLLATVALASVFLGFYQGPIGAWLGLN</sequence>
<keyword evidence="5" id="KW-0813">Transport</keyword>
<dbReference type="KEGG" id="slom:PXH66_21600"/>
<dbReference type="GO" id="GO:0050136">
    <property type="term" value="F:NADH dehydrogenase (quinone) (non-electrogenic) activity"/>
    <property type="evidence" value="ECO:0007669"/>
    <property type="project" value="UniProtKB-UniRule"/>
</dbReference>
<evidence type="ECO:0000259" key="7">
    <source>
        <dbReference type="Pfam" id="PF00361"/>
    </source>
</evidence>
<feature type="transmembrane region" description="Helical" evidence="5">
    <location>
        <begin position="169"/>
        <end position="193"/>
    </location>
</feature>
<feature type="transmembrane region" description="Helical" evidence="5">
    <location>
        <begin position="259"/>
        <end position="282"/>
    </location>
</feature>
<keyword evidence="5" id="KW-0520">NAD</keyword>
<gene>
    <name evidence="5" type="primary">nuoN</name>
    <name evidence="8" type="ORF">PXH66_21600</name>
</gene>
<feature type="transmembrane region" description="Helical" evidence="5">
    <location>
        <begin position="87"/>
        <end position="107"/>
    </location>
</feature>
<keyword evidence="5" id="KW-0830">Ubiquinone</keyword>
<keyword evidence="5" id="KW-0874">Quinone</keyword>
<keyword evidence="5" id="KW-1003">Cell membrane</keyword>
<dbReference type="GO" id="GO:0012505">
    <property type="term" value="C:endomembrane system"/>
    <property type="evidence" value="ECO:0007669"/>
    <property type="project" value="UniProtKB-SubCell"/>
</dbReference>
<reference evidence="8" key="1">
    <citation type="submission" date="2023-03" db="EMBL/GenBank/DDBJ databases">
        <title>Lomoglobus Profundus gen. nov., sp. nov., a novel member of the phylum Verrucomicrobia, isolated from deep-marine sediment of South China Sea.</title>
        <authorList>
            <person name="Ahmad T."/>
            <person name="Ishaq S.E."/>
            <person name="Wang F."/>
        </authorList>
    </citation>
    <scope>NUCLEOTIDE SEQUENCE</scope>
    <source>
        <strain evidence="8">LMO-M01</strain>
    </source>
</reference>
<feature type="transmembrane region" description="Helical" evidence="5">
    <location>
        <begin position="423"/>
        <end position="444"/>
    </location>
</feature>
<name>A0AAE9ZVK1_9BACT</name>
<feature type="transmembrane region" description="Helical" evidence="5">
    <location>
        <begin position="474"/>
        <end position="495"/>
    </location>
</feature>
<comment type="subcellular location">
    <subcellularLocation>
        <location evidence="5">Cell membrane</location>
        <topology evidence="5">Multi-pass membrane protein</topology>
    </subcellularLocation>
    <subcellularLocation>
        <location evidence="1">Endomembrane system</location>
        <topology evidence="1">Multi-pass membrane protein</topology>
    </subcellularLocation>
    <subcellularLocation>
        <location evidence="6">Membrane</location>
        <topology evidence="6">Multi-pass membrane protein</topology>
    </subcellularLocation>
</comment>
<dbReference type="PANTHER" id="PTHR22773">
    <property type="entry name" value="NADH DEHYDROGENASE"/>
    <property type="match status" value="1"/>
</dbReference>
<comment type="similarity">
    <text evidence="5">Belongs to the complex I subunit 2 family.</text>
</comment>
<evidence type="ECO:0000313" key="8">
    <source>
        <dbReference type="EMBL" id="WED64951.1"/>
    </source>
</evidence>
<feature type="domain" description="NADH:quinone oxidoreductase/Mrp antiporter transmembrane" evidence="7">
    <location>
        <begin position="135"/>
        <end position="438"/>
    </location>
</feature>
<accession>A0AAE9ZVK1</accession>
<keyword evidence="9" id="KW-1185">Reference proteome</keyword>
<feature type="transmembrane region" description="Helical" evidence="5">
    <location>
        <begin position="389"/>
        <end position="411"/>
    </location>
</feature>
<protein>
    <recommendedName>
        <fullName evidence="5">NADH-quinone oxidoreductase subunit N</fullName>
        <ecNumber evidence="5">7.1.1.-</ecNumber>
    </recommendedName>
    <alternativeName>
        <fullName evidence="5">NADH dehydrogenase I subunit N</fullName>
    </alternativeName>
    <alternativeName>
        <fullName evidence="5">NDH-1 subunit N</fullName>
    </alternativeName>
</protein>
<proteinExistence type="inferred from homology"/>
<dbReference type="GO" id="GO:0048038">
    <property type="term" value="F:quinone binding"/>
    <property type="evidence" value="ECO:0007669"/>
    <property type="project" value="UniProtKB-KW"/>
</dbReference>
<keyword evidence="2 5" id="KW-0812">Transmembrane</keyword>
<dbReference type="Pfam" id="PF00361">
    <property type="entry name" value="Proton_antipo_M"/>
    <property type="match status" value="1"/>
</dbReference>
<dbReference type="AlphaFoldDB" id="A0AAE9ZVK1"/>
<feature type="transmembrane region" description="Helical" evidence="5">
    <location>
        <begin position="222"/>
        <end position="247"/>
    </location>
</feature>
<keyword evidence="5" id="KW-1278">Translocase</keyword>
<keyword evidence="4 5" id="KW-0472">Membrane</keyword>
<dbReference type="EMBL" id="CP119075">
    <property type="protein sequence ID" value="WED64951.1"/>
    <property type="molecule type" value="Genomic_DNA"/>
</dbReference>
<comment type="function">
    <text evidence="5">NDH-1 shuttles electrons from NADH, via FMN and iron-sulfur (Fe-S) centers, to quinones in the respiratory chain. The immediate electron acceptor for the enzyme in this species is believed to be ubiquinone. Couples the redox reaction to proton translocation (for every two electrons transferred, four hydrogen ions are translocated across the cytoplasmic membrane), and thus conserves the redox energy in a proton gradient.</text>
</comment>
<feature type="transmembrane region" description="Helical" evidence="5">
    <location>
        <begin position="137"/>
        <end position="157"/>
    </location>
</feature>
<dbReference type="InterPro" id="IPR001750">
    <property type="entry name" value="ND/Mrp_TM"/>
</dbReference>
<dbReference type="HAMAP" id="MF_00445">
    <property type="entry name" value="NDH1_NuoN_1"/>
    <property type="match status" value="1"/>
</dbReference>
<keyword evidence="3 5" id="KW-1133">Transmembrane helix</keyword>
<evidence type="ECO:0000256" key="1">
    <source>
        <dbReference type="ARBA" id="ARBA00004127"/>
    </source>
</evidence>
<comment type="catalytic activity">
    <reaction evidence="5">
        <text>a quinone + NADH + 5 H(+)(in) = a quinol + NAD(+) + 4 H(+)(out)</text>
        <dbReference type="Rhea" id="RHEA:57888"/>
        <dbReference type="ChEBI" id="CHEBI:15378"/>
        <dbReference type="ChEBI" id="CHEBI:24646"/>
        <dbReference type="ChEBI" id="CHEBI:57540"/>
        <dbReference type="ChEBI" id="CHEBI:57945"/>
        <dbReference type="ChEBI" id="CHEBI:132124"/>
    </reaction>
</comment>
<feature type="transmembrane region" description="Helical" evidence="5">
    <location>
        <begin position="288"/>
        <end position="308"/>
    </location>
</feature>
<comment type="subunit">
    <text evidence="5">NDH-1 is composed of 14 different subunits. Subunits NuoA, H, J, K, L, M, N constitute the membrane sector of the complex.</text>
</comment>
<evidence type="ECO:0000256" key="2">
    <source>
        <dbReference type="ARBA" id="ARBA00022692"/>
    </source>
</evidence>
<dbReference type="EC" id="7.1.1.-" evidence="5"/>
<feature type="transmembrane region" description="Helical" evidence="5">
    <location>
        <begin position="114"/>
        <end position="131"/>
    </location>
</feature>
<dbReference type="GO" id="GO:0042773">
    <property type="term" value="P:ATP synthesis coupled electron transport"/>
    <property type="evidence" value="ECO:0007669"/>
    <property type="project" value="InterPro"/>
</dbReference>
<evidence type="ECO:0000256" key="4">
    <source>
        <dbReference type="ARBA" id="ARBA00023136"/>
    </source>
</evidence>
<feature type="transmembrane region" description="Helical" evidence="5">
    <location>
        <begin position="328"/>
        <end position="355"/>
    </location>
</feature>
<dbReference type="Proteomes" id="UP001218638">
    <property type="component" value="Chromosome"/>
</dbReference>
<evidence type="ECO:0000256" key="6">
    <source>
        <dbReference type="RuleBase" id="RU000320"/>
    </source>
</evidence>
<organism evidence="8 9">
    <name type="scientific">Synoicihabitans lomoniglobus</name>
    <dbReference type="NCBI Taxonomy" id="2909285"/>
    <lineage>
        <taxon>Bacteria</taxon>
        <taxon>Pseudomonadati</taxon>
        <taxon>Verrucomicrobiota</taxon>
        <taxon>Opitutia</taxon>
        <taxon>Opitutales</taxon>
        <taxon>Opitutaceae</taxon>
        <taxon>Synoicihabitans</taxon>
    </lineage>
</organism>
<evidence type="ECO:0000313" key="9">
    <source>
        <dbReference type="Proteomes" id="UP001218638"/>
    </source>
</evidence>
<feature type="transmembrane region" description="Helical" evidence="5">
    <location>
        <begin position="15"/>
        <end position="34"/>
    </location>
</feature>
<dbReference type="InterPro" id="IPR010096">
    <property type="entry name" value="NADH-Q_OxRdtase_suN/2"/>
</dbReference>